<dbReference type="InParanoid" id="A0A540VNL2"/>
<feature type="transmembrane region" description="Helical" evidence="6">
    <location>
        <begin position="146"/>
        <end position="173"/>
    </location>
</feature>
<feature type="transmembrane region" description="Helical" evidence="6">
    <location>
        <begin position="448"/>
        <end position="465"/>
    </location>
</feature>
<evidence type="ECO:0000256" key="6">
    <source>
        <dbReference type="SAM" id="Phobius"/>
    </source>
</evidence>
<accession>A0A540VNL2</accession>
<dbReference type="InterPro" id="IPR050367">
    <property type="entry name" value="APC_superfamily"/>
</dbReference>
<evidence type="ECO:0000256" key="2">
    <source>
        <dbReference type="ARBA" id="ARBA00022475"/>
    </source>
</evidence>
<feature type="transmembrane region" description="Helical" evidence="6">
    <location>
        <begin position="103"/>
        <end position="125"/>
    </location>
</feature>
<evidence type="ECO:0000313" key="7">
    <source>
        <dbReference type="EMBL" id="TQE97743.1"/>
    </source>
</evidence>
<evidence type="ECO:0000256" key="4">
    <source>
        <dbReference type="ARBA" id="ARBA00022989"/>
    </source>
</evidence>
<protein>
    <submittedName>
        <fullName evidence="7">APC family permease</fullName>
    </submittedName>
</protein>
<dbReference type="GO" id="GO:0005886">
    <property type="term" value="C:plasma membrane"/>
    <property type="evidence" value="ECO:0007669"/>
    <property type="project" value="UniProtKB-SubCell"/>
</dbReference>
<evidence type="ECO:0000256" key="5">
    <source>
        <dbReference type="ARBA" id="ARBA00023136"/>
    </source>
</evidence>
<dbReference type="OrthoDB" id="3181223at2"/>
<reference evidence="7 8" key="1">
    <citation type="submission" date="2019-06" db="EMBL/GenBank/DDBJ databases">
        <title>Genome sequence of Litorilinea aerophila BAA-2444.</title>
        <authorList>
            <person name="Maclea K.S."/>
            <person name="Maurais E.G."/>
            <person name="Iannazzi L.C."/>
        </authorList>
    </citation>
    <scope>NUCLEOTIDE SEQUENCE [LARGE SCALE GENOMIC DNA]</scope>
    <source>
        <strain evidence="7 8">ATCC BAA-2444</strain>
    </source>
</reference>
<keyword evidence="4 6" id="KW-1133">Transmembrane helix</keyword>
<comment type="subcellular location">
    <subcellularLocation>
        <location evidence="1">Cell membrane</location>
        <topology evidence="1">Multi-pass membrane protein</topology>
    </subcellularLocation>
</comment>
<feature type="transmembrane region" description="Helical" evidence="6">
    <location>
        <begin position="73"/>
        <end position="97"/>
    </location>
</feature>
<feature type="transmembrane region" description="Helical" evidence="6">
    <location>
        <begin position="394"/>
        <end position="413"/>
    </location>
</feature>
<feature type="transmembrane region" description="Helical" evidence="6">
    <location>
        <begin position="185"/>
        <end position="205"/>
    </location>
</feature>
<dbReference type="Pfam" id="PF13520">
    <property type="entry name" value="AA_permease_2"/>
    <property type="match status" value="1"/>
</dbReference>
<dbReference type="AlphaFoldDB" id="A0A540VNL2"/>
<comment type="caution">
    <text evidence="7">The sequence shown here is derived from an EMBL/GenBank/DDBJ whole genome shotgun (WGS) entry which is preliminary data.</text>
</comment>
<name>A0A540VNL2_9CHLR</name>
<dbReference type="InterPro" id="IPR002293">
    <property type="entry name" value="AA/rel_permease1"/>
</dbReference>
<dbReference type="PANTHER" id="PTHR42770">
    <property type="entry name" value="AMINO ACID TRANSPORTER-RELATED"/>
    <property type="match status" value="1"/>
</dbReference>
<sequence length="493" mass="51401">MQCPVRGTQVPRACMTEAQGTRTPPTADYCLPTTAYRAVSPWCRCPSMQGEDPVAQITSSPPISPRLGRRPDLLGAVMARLGAMVGAGVFIGIGIGAGVAGPAVTLAILLAALVAICTGFSSARLALGYPAGESTYEYGYKYLNRFLGFIAGWMFLLAESAAAATAALGVGGYLLGFLHLPGGQVWQMGLGLLAVLLPTGLLLAGRRRSAPVMALVGGVTVVVLVGFVLAGLPILDANGLKHFVPFFVPPSTGVSPWRSVLHATALLFVAFAGHQQIHRQVQENIPGPGESFQVTAIALGVATALYLAVAVVAIGSAGAGSFATLTRTTAAPLALIADSFPLPGMGLVLALGAILAMLHMVFHLLLRLSRMTVVMSRRRDMPLRLARLHKPESLPEAAVAGVGLLVAGLVVLVGDLDTLWALSAFGALVYAAITNLSALQLPTDAQRLPRIVATVGLVTSLFLAFWVEPAIWITGCALVLAGLAWKWGMHWGR</sequence>
<feature type="transmembrane region" description="Helical" evidence="6">
    <location>
        <begin position="345"/>
        <end position="368"/>
    </location>
</feature>
<keyword evidence="2" id="KW-1003">Cell membrane</keyword>
<proteinExistence type="predicted"/>
<keyword evidence="8" id="KW-1185">Reference proteome</keyword>
<evidence type="ECO:0000313" key="8">
    <source>
        <dbReference type="Proteomes" id="UP000317371"/>
    </source>
</evidence>
<evidence type="ECO:0000256" key="1">
    <source>
        <dbReference type="ARBA" id="ARBA00004651"/>
    </source>
</evidence>
<feature type="transmembrane region" description="Helical" evidence="6">
    <location>
        <begin position="471"/>
        <end position="488"/>
    </location>
</feature>
<feature type="transmembrane region" description="Helical" evidence="6">
    <location>
        <begin position="255"/>
        <end position="273"/>
    </location>
</feature>
<keyword evidence="3 6" id="KW-0812">Transmembrane</keyword>
<evidence type="ECO:0000256" key="3">
    <source>
        <dbReference type="ARBA" id="ARBA00022692"/>
    </source>
</evidence>
<feature type="transmembrane region" description="Helical" evidence="6">
    <location>
        <begin position="419"/>
        <end position="436"/>
    </location>
</feature>
<dbReference type="PIRSF" id="PIRSF006060">
    <property type="entry name" value="AA_transporter"/>
    <property type="match status" value="1"/>
</dbReference>
<dbReference type="Gene3D" id="1.20.1740.10">
    <property type="entry name" value="Amino acid/polyamine transporter I"/>
    <property type="match status" value="1"/>
</dbReference>
<dbReference type="Proteomes" id="UP000317371">
    <property type="component" value="Unassembled WGS sequence"/>
</dbReference>
<dbReference type="GO" id="GO:0022857">
    <property type="term" value="F:transmembrane transporter activity"/>
    <property type="evidence" value="ECO:0007669"/>
    <property type="project" value="InterPro"/>
</dbReference>
<gene>
    <name evidence="7" type="ORF">FKZ61_02425</name>
</gene>
<keyword evidence="5 6" id="KW-0472">Membrane</keyword>
<dbReference type="PANTHER" id="PTHR42770:SF7">
    <property type="entry name" value="MEMBRANE PROTEIN"/>
    <property type="match status" value="1"/>
</dbReference>
<dbReference type="EMBL" id="VIGC01000002">
    <property type="protein sequence ID" value="TQE97743.1"/>
    <property type="molecule type" value="Genomic_DNA"/>
</dbReference>
<feature type="transmembrane region" description="Helical" evidence="6">
    <location>
        <begin position="212"/>
        <end position="235"/>
    </location>
</feature>
<organism evidence="7 8">
    <name type="scientific">Litorilinea aerophila</name>
    <dbReference type="NCBI Taxonomy" id="1204385"/>
    <lineage>
        <taxon>Bacteria</taxon>
        <taxon>Bacillati</taxon>
        <taxon>Chloroflexota</taxon>
        <taxon>Caldilineae</taxon>
        <taxon>Caldilineales</taxon>
        <taxon>Caldilineaceae</taxon>
        <taxon>Litorilinea</taxon>
    </lineage>
</organism>
<feature type="transmembrane region" description="Helical" evidence="6">
    <location>
        <begin position="294"/>
        <end position="325"/>
    </location>
</feature>